<dbReference type="Pfam" id="PF03692">
    <property type="entry name" value="CxxCxxCC"/>
    <property type="match status" value="1"/>
</dbReference>
<dbReference type="OrthoDB" id="9786855at2"/>
<dbReference type="InterPro" id="IPR005358">
    <property type="entry name" value="Puta_zinc/iron-chelating_dom"/>
</dbReference>
<comment type="caution">
    <text evidence="1">The sequence shown here is derived from an EMBL/GenBank/DDBJ whole genome shotgun (WGS) entry which is preliminary data.</text>
</comment>
<gene>
    <name evidence="1" type="ORF">GRI42_00355</name>
</gene>
<name>A0A844XUJ8_9SPHN</name>
<sequence>MGALRDRFWELPLAKLNQEEWEALCDGCGRCCLHKVEYEDTGEIEETNVACTLLDCQTARCKDYKNRKAFVPDCLRLTLKLVDKVPWLPDTCAYRRRADDRPLPGWHYLLTGDREAVIRAGVSVAGRVISEDEAGPLEHHIVEWGDGEDDGEEAAA</sequence>
<dbReference type="InterPro" id="IPR008228">
    <property type="entry name" value="UCP006173"/>
</dbReference>
<keyword evidence="2" id="KW-1185">Reference proteome</keyword>
<evidence type="ECO:0000313" key="2">
    <source>
        <dbReference type="Proteomes" id="UP000444185"/>
    </source>
</evidence>
<accession>A0A844XUJ8</accession>
<proteinExistence type="predicted"/>
<evidence type="ECO:0000313" key="1">
    <source>
        <dbReference type="EMBL" id="MXO49755.1"/>
    </source>
</evidence>
<dbReference type="AlphaFoldDB" id="A0A844XUJ8"/>
<dbReference type="PANTHER" id="PTHR37421">
    <property type="entry name" value="UPF0260 PROTEIN YCGN"/>
    <property type="match status" value="1"/>
</dbReference>
<protein>
    <submittedName>
        <fullName evidence="1">YcgN family cysteine cluster protein</fullName>
    </submittedName>
</protein>
<dbReference type="RefSeq" id="WP_160606100.1">
    <property type="nucleotide sequence ID" value="NZ_WTYF01000003.1"/>
</dbReference>
<dbReference type="NCBIfam" id="NF003501">
    <property type="entry name" value="PRK05170.1-5"/>
    <property type="match status" value="1"/>
</dbReference>
<dbReference type="Proteomes" id="UP000444185">
    <property type="component" value="Unassembled WGS sequence"/>
</dbReference>
<dbReference type="PIRSF" id="PIRSF006173">
    <property type="entry name" value="UCP006173"/>
    <property type="match status" value="1"/>
</dbReference>
<reference evidence="1 2" key="1">
    <citation type="submission" date="2019-12" db="EMBL/GenBank/DDBJ databases">
        <title>Genomic-based taxomic classification of the family Erythrobacteraceae.</title>
        <authorList>
            <person name="Xu L."/>
        </authorList>
    </citation>
    <scope>NUCLEOTIDE SEQUENCE [LARGE SCALE GENOMIC DNA]</scope>
    <source>
        <strain evidence="1 2">DSM 16225</strain>
    </source>
</reference>
<dbReference type="EMBL" id="WTYF01000003">
    <property type="protein sequence ID" value="MXO49755.1"/>
    <property type="molecule type" value="Genomic_DNA"/>
</dbReference>
<dbReference type="NCBIfam" id="NF003507">
    <property type="entry name" value="PRK05170.2-5"/>
    <property type="match status" value="1"/>
</dbReference>
<dbReference type="PANTHER" id="PTHR37421:SF1">
    <property type="entry name" value="UPF0260 PROTEIN YCGN"/>
    <property type="match status" value="1"/>
</dbReference>
<organism evidence="1 2">
    <name type="scientific">Qipengyuania gaetbuli</name>
    <dbReference type="NCBI Taxonomy" id="266952"/>
    <lineage>
        <taxon>Bacteria</taxon>
        <taxon>Pseudomonadati</taxon>
        <taxon>Pseudomonadota</taxon>
        <taxon>Alphaproteobacteria</taxon>
        <taxon>Sphingomonadales</taxon>
        <taxon>Erythrobacteraceae</taxon>
        <taxon>Qipengyuania</taxon>
    </lineage>
</organism>